<dbReference type="Proteomes" id="UP000046680">
    <property type="component" value="Unassembled WGS sequence"/>
</dbReference>
<name>A0A655JKR8_MYCTX</name>
<dbReference type="Proteomes" id="UP000048289">
    <property type="component" value="Unassembled WGS sequence"/>
</dbReference>
<dbReference type="Proteomes" id="UP000039021">
    <property type="component" value="Unassembled WGS sequence"/>
</dbReference>
<feature type="region of interest" description="Disordered" evidence="1">
    <location>
        <begin position="38"/>
        <end position="62"/>
    </location>
</feature>
<protein>
    <submittedName>
        <fullName evidence="6">Uncharacterized protein</fullName>
    </submittedName>
</protein>
<dbReference type="EMBL" id="CFOH01001189">
    <property type="protein sequence ID" value="CFE80925.1"/>
    <property type="molecule type" value="Genomic_DNA"/>
</dbReference>
<dbReference type="AlphaFoldDB" id="A0A655JKR8"/>
<dbReference type="EMBL" id="CSAJ01000706">
    <property type="protein sequence ID" value="COX09581.1"/>
    <property type="molecule type" value="Genomic_DNA"/>
</dbReference>
<gene>
    <name evidence="4" type="ORF">ERS007657_04591</name>
    <name evidence="2" type="ORF">ERS007681_03699</name>
    <name evidence="3" type="ORF">ERS007688_04272</name>
    <name evidence="6" type="ORF">ERS007720_03900</name>
    <name evidence="7" type="ORF">ERS007739_05672</name>
    <name evidence="5" type="ORF">ERS007741_03597</name>
</gene>
<evidence type="ECO:0000313" key="6">
    <source>
        <dbReference type="EMBL" id="COX09581.1"/>
    </source>
</evidence>
<evidence type="ECO:0000313" key="10">
    <source>
        <dbReference type="Proteomes" id="UP000046680"/>
    </source>
</evidence>
<evidence type="ECO:0000313" key="8">
    <source>
        <dbReference type="Proteomes" id="UP000039021"/>
    </source>
</evidence>
<evidence type="ECO:0000313" key="7">
    <source>
        <dbReference type="EMBL" id="CPC34849.1"/>
    </source>
</evidence>
<dbReference type="EMBL" id="CSBK01005052">
    <property type="protein sequence ID" value="CPC34849.1"/>
    <property type="molecule type" value="Genomic_DNA"/>
</dbReference>
<dbReference type="EMBL" id="CHKL01000565">
    <property type="protein sequence ID" value="COW99921.1"/>
    <property type="molecule type" value="Genomic_DNA"/>
</dbReference>
<evidence type="ECO:0000313" key="9">
    <source>
        <dbReference type="Proteomes" id="UP000044938"/>
    </source>
</evidence>
<proteinExistence type="predicted"/>
<dbReference type="EMBL" id="CFOE01000687">
    <property type="protein sequence ID" value="CFE44749.1"/>
    <property type="molecule type" value="Genomic_DNA"/>
</dbReference>
<dbReference type="EMBL" id="CGCX01003577">
    <property type="protein sequence ID" value="CFS22437.1"/>
    <property type="molecule type" value="Genomic_DNA"/>
</dbReference>
<evidence type="ECO:0000256" key="1">
    <source>
        <dbReference type="SAM" id="MobiDB-lite"/>
    </source>
</evidence>
<reference evidence="8 9" key="2">
    <citation type="submission" date="2015-03" db="EMBL/GenBank/DDBJ databases">
        <authorList>
            <consortium name="Pathogen Informatics"/>
        </authorList>
    </citation>
    <scope>NUCLEOTIDE SEQUENCE [LARGE SCALE GENOMIC DNA]</scope>
    <source>
        <strain evidence="4 10">C09601061</strain>
        <strain evidence="2 12">G09901357</strain>
        <strain evidence="3 11">H09601792</strain>
        <strain evidence="6 9">M09401471</strain>
        <strain evidence="8">N09902308</strain>
        <strain evidence="5 13">P00601463</strain>
    </source>
</reference>
<evidence type="ECO:0000313" key="5">
    <source>
        <dbReference type="EMBL" id="COW99921.1"/>
    </source>
</evidence>
<dbReference type="Proteomes" id="UP000046947">
    <property type="component" value="Unassembled WGS sequence"/>
</dbReference>
<sequence length="62" mass="6262">MAAGSVSALANCAATSDVYRRPEPNLFIALGNSVTSNPAETFSSTGTDPAITLRTSTASPAM</sequence>
<dbReference type="Proteomes" id="UP000044938">
    <property type="component" value="Unassembled WGS sequence"/>
</dbReference>
<evidence type="ECO:0000313" key="13">
    <source>
        <dbReference type="Proteomes" id="UP000048600"/>
    </source>
</evidence>
<organism evidence="6 9">
    <name type="scientific">Mycobacterium tuberculosis</name>
    <dbReference type="NCBI Taxonomy" id="1773"/>
    <lineage>
        <taxon>Bacteria</taxon>
        <taxon>Bacillati</taxon>
        <taxon>Actinomycetota</taxon>
        <taxon>Actinomycetes</taxon>
        <taxon>Mycobacteriales</taxon>
        <taxon>Mycobacteriaceae</taxon>
        <taxon>Mycobacterium</taxon>
        <taxon>Mycobacterium tuberculosis complex</taxon>
    </lineage>
</organism>
<evidence type="ECO:0000313" key="4">
    <source>
        <dbReference type="EMBL" id="CFS22437.1"/>
    </source>
</evidence>
<dbReference type="Proteomes" id="UP000048600">
    <property type="component" value="Unassembled WGS sequence"/>
</dbReference>
<accession>A0A655JKR8</accession>
<reference evidence="7" key="1">
    <citation type="submission" date="2015-03" db="EMBL/GenBank/DDBJ databases">
        <authorList>
            <consortium name="Pathogen Informatics"/>
            <person name="Murphy D."/>
        </authorList>
    </citation>
    <scope>NUCLEOTIDE SEQUENCE</scope>
    <source>
        <strain evidence="7">N09902308</strain>
    </source>
</reference>
<evidence type="ECO:0000313" key="3">
    <source>
        <dbReference type="EMBL" id="CFE80925.1"/>
    </source>
</evidence>
<evidence type="ECO:0000313" key="2">
    <source>
        <dbReference type="EMBL" id="CFE44749.1"/>
    </source>
</evidence>
<evidence type="ECO:0000313" key="12">
    <source>
        <dbReference type="Proteomes" id="UP000048289"/>
    </source>
</evidence>
<evidence type="ECO:0000313" key="11">
    <source>
        <dbReference type="Proteomes" id="UP000046947"/>
    </source>
</evidence>